<gene>
    <name evidence="8" type="ORF">LSH36_23g10010</name>
</gene>
<feature type="transmembrane region" description="Helical" evidence="7">
    <location>
        <begin position="43"/>
        <end position="68"/>
    </location>
</feature>
<dbReference type="Pfam" id="PF01146">
    <property type="entry name" value="Caveolin"/>
    <property type="match status" value="1"/>
</dbReference>
<evidence type="ECO:0000313" key="8">
    <source>
        <dbReference type="EMBL" id="KAK2167869.1"/>
    </source>
</evidence>
<evidence type="ECO:0000256" key="1">
    <source>
        <dbReference type="ARBA" id="ARBA00004202"/>
    </source>
</evidence>
<organism evidence="8 9">
    <name type="scientific">Paralvinella palmiformis</name>
    <dbReference type="NCBI Taxonomy" id="53620"/>
    <lineage>
        <taxon>Eukaryota</taxon>
        <taxon>Metazoa</taxon>
        <taxon>Spiralia</taxon>
        <taxon>Lophotrochozoa</taxon>
        <taxon>Annelida</taxon>
        <taxon>Polychaeta</taxon>
        <taxon>Sedentaria</taxon>
        <taxon>Canalipalpata</taxon>
        <taxon>Terebellida</taxon>
        <taxon>Terebelliformia</taxon>
        <taxon>Alvinellidae</taxon>
        <taxon>Paralvinella</taxon>
    </lineage>
</organism>
<evidence type="ECO:0000313" key="9">
    <source>
        <dbReference type="Proteomes" id="UP001208570"/>
    </source>
</evidence>
<comment type="caution">
    <text evidence="8">The sequence shown here is derived from an EMBL/GenBank/DDBJ whole genome shotgun (WGS) entry which is preliminary data.</text>
</comment>
<dbReference type="AlphaFoldDB" id="A0AAD9KA27"/>
<keyword evidence="7" id="KW-1133">Transmembrane helix</keyword>
<keyword evidence="3 6" id="KW-1003">Cell membrane</keyword>
<dbReference type="GO" id="GO:0005901">
    <property type="term" value="C:caveola"/>
    <property type="evidence" value="ECO:0007669"/>
    <property type="project" value="UniProtKB-SubCell"/>
</dbReference>
<dbReference type="PANTHER" id="PTHR10844">
    <property type="entry name" value="CAVEOLIN"/>
    <property type="match status" value="1"/>
</dbReference>
<evidence type="ECO:0000256" key="4">
    <source>
        <dbReference type="ARBA" id="ARBA00023034"/>
    </source>
</evidence>
<comment type="similarity">
    <text evidence="2 6">Belongs to the caveolin family.</text>
</comment>
<dbReference type="EMBL" id="JAODUP010000023">
    <property type="protein sequence ID" value="KAK2167869.1"/>
    <property type="molecule type" value="Genomic_DNA"/>
</dbReference>
<evidence type="ECO:0000256" key="6">
    <source>
        <dbReference type="RuleBase" id="RU000680"/>
    </source>
</evidence>
<dbReference type="GO" id="GO:0070836">
    <property type="term" value="P:caveola assembly"/>
    <property type="evidence" value="ECO:0007669"/>
    <property type="project" value="InterPro"/>
</dbReference>
<protein>
    <recommendedName>
        <fullName evidence="6">Caveolin</fullName>
    </recommendedName>
</protein>
<dbReference type="GO" id="GO:0060090">
    <property type="term" value="F:molecular adaptor activity"/>
    <property type="evidence" value="ECO:0007669"/>
    <property type="project" value="TreeGrafter"/>
</dbReference>
<reference evidence="8" key="1">
    <citation type="journal article" date="2023" name="Mol. Biol. Evol.">
        <title>Third-Generation Sequencing Reveals the Adaptive Role of the Epigenome in Three Deep-Sea Polychaetes.</title>
        <authorList>
            <person name="Perez M."/>
            <person name="Aroh O."/>
            <person name="Sun Y."/>
            <person name="Lan Y."/>
            <person name="Juniper S.K."/>
            <person name="Young C.R."/>
            <person name="Angers B."/>
            <person name="Qian P.Y."/>
        </authorList>
    </citation>
    <scope>NUCLEOTIDE SEQUENCE</scope>
    <source>
        <strain evidence="8">P08H-3</strain>
    </source>
</reference>
<name>A0AAD9KA27_9ANNE</name>
<feature type="transmembrane region" description="Helical" evidence="7">
    <location>
        <begin position="75"/>
        <end position="94"/>
    </location>
</feature>
<dbReference type="PANTHER" id="PTHR10844:SF30">
    <property type="entry name" value="CAVEOLIN"/>
    <property type="match status" value="1"/>
</dbReference>
<evidence type="ECO:0000256" key="5">
    <source>
        <dbReference type="ARBA" id="ARBA00023136"/>
    </source>
</evidence>
<dbReference type="InterPro" id="IPR001612">
    <property type="entry name" value="Caveolin"/>
</dbReference>
<evidence type="ECO:0000256" key="7">
    <source>
        <dbReference type="SAM" id="Phobius"/>
    </source>
</evidence>
<evidence type="ECO:0000256" key="3">
    <source>
        <dbReference type="ARBA" id="ARBA00022475"/>
    </source>
</evidence>
<dbReference type="Proteomes" id="UP001208570">
    <property type="component" value="Unassembled WGS sequence"/>
</dbReference>
<comment type="subcellular location">
    <subcellularLocation>
        <location evidence="1 6">Cell membrane</location>
        <topology evidence="1 6">Peripheral membrane protein</topology>
    </subcellularLocation>
    <subcellularLocation>
        <location evidence="6">Golgi apparatus membrane</location>
        <topology evidence="6">Peripheral membrane protein</topology>
    </subcellularLocation>
    <subcellularLocation>
        <location evidence="6">Membrane</location>
        <location evidence="6">Caveola</location>
        <topology evidence="6">Peripheral membrane protein</topology>
    </subcellularLocation>
</comment>
<evidence type="ECO:0000256" key="2">
    <source>
        <dbReference type="ARBA" id="ARBA00010988"/>
    </source>
</evidence>
<keyword evidence="5 6" id="KW-0472">Membrane</keyword>
<proteinExistence type="inferred from homology"/>
<keyword evidence="9" id="KW-1185">Reference proteome</keyword>
<dbReference type="GO" id="GO:0000139">
    <property type="term" value="C:Golgi membrane"/>
    <property type="evidence" value="ECO:0007669"/>
    <property type="project" value="UniProtKB-SubCell"/>
</dbReference>
<comment type="function">
    <text evidence="6">May act as a scaffolding protein within caveolar membranes. Interacts directly with G-protein alpha subunits and can functionally regulate their activity.</text>
</comment>
<accession>A0AAD9KA27</accession>
<sequence>MDYEDIFNEPISYKTKGLGRFLYYGITRVFGGAFNYTQSTVYYILVMISGLILGFFWGVMFGVLVFFFNWFLHPLYKLIFLFLQLVAMLVRPGIRIFTDPVFESIALCYRNIKGTMDVNLHKWPADDSKADYTELSAVS</sequence>
<keyword evidence="4 6" id="KW-0333">Golgi apparatus</keyword>
<keyword evidence="7" id="KW-0812">Transmembrane</keyword>